<feature type="transmembrane region" description="Helical" evidence="1">
    <location>
        <begin position="63"/>
        <end position="88"/>
    </location>
</feature>
<gene>
    <name evidence="2" type="ORF">LK12_07180</name>
</gene>
<comment type="caution">
    <text evidence="2">The sequence shown here is derived from an EMBL/GenBank/DDBJ whole genome shotgun (WGS) entry which is preliminary data.</text>
</comment>
<evidence type="ECO:0000313" key="2">
    <source>
        <dbReference type="EMBL" id="KHK92554.1"/>
    </source>
</evidence>
<feature type="transmembrane region" description="Helical" evidence="1">
    <location>
        <begin position="148"/>
        <end position="172"/>
    </location>
</feature>
<reference evidence="2 3" key="1">
    <citation type="submission" date="2014-10" db="EMBL/GenBank/DDBJ databases">
        <title>Genome sequence of Novosphingobium malaysiense MUSC 273(T).</title>
        <authorList>
            <person name="Lee L.-H."/>
        </authorList>
    </citation>
    <scope>NUCLEOTIDE SEQUENCE [LARGE SCALE GENOMIC DNA]</scope>
    <source>
        <strain evidence="2 3">MUSC 273</strain>
    </source>
</reference>
<dbReference type="InterPro" id="IPR018723">
    <property type="entry name" value="DUF2254_membrane"/>
</dbReference>
<feature type="transmembrane region" description="Helical" evidence="1">
    <location>
        <begin position="16"/>
        <end position="37"/>
    </location>
</feature>
<keyword evidence="3" id="KW-1185">Reference proteome</keyword>
<sequence>MLANLRSNWLSIRASYWFYPALFALGGLVLALVLIHLDRIGAAQWLSRSHWVVPAQPDGATNILTVLSGSMIGVASTVFSITIAAVAYASGNYGPRLLTNFMEDKGNQFSLAMFIGTFVYAITVLRAVRGGDEAPAAIPFAVASGGGFVPQLALLVAFVLMIASVGVLVYFLHHIPASIRINTVLENIGARLLREIEHRFPEEGETDPPVRAVARGDYVRAHRTGYVRLIEMGALVECARKNDVSLSLEVRPGDFVYPGIAIARTDATPLPDDVADSVRESFAFGSSRTPEMDLEFSIDELVEIALRALSPGINDAFTAITATHWLGAATAELGRRNLDVEKWNPIGAACPVATPVNDFDHFLQRGFAAVRSGLATNRLAALVALESLAVAAGQVRGSHRRALLEREVDLLVEQAEEHLTGPDIADVRQRHAAIRAGWA</sequence>
<dbReference type="STRING" id="1348853.LK12_07180"/>
<proteinExistence type="predicted"/>
<keyword evidence="1" id="KW-1133">Transmembrane helix</keyword>
<protein>
    <recommendedName>
        <fullName evidence="4">DUF2254 domain-containing protein</fullName>
    </recommendedName>
</protein>
<dbReference type="Pfam" id="PF10011">
    <property type="entry name" value="DUF2254"/>
    <property type="match status" value="1"/>
</dbReference>
<keyword evidence="1" id="KW-0472">Membrane</keyword>
<dbReference type="RefSeq" id="WP_039281082.1">
    <property type="nucleotide sequence ID" value="NZ_JTDI01000002.1"/>
</dbReference>
<keyword evidence="1" id="KW-0812">Transmembrane</keyword>
<evidence type="ECO:0000313" key="3">
    <source>
        <dbReference type="Proteomes" id="UP000031057"/>
    </source>
</evidence>
<dbReference type="EMBL" id="JTDI01000002">
    <property type="protein sequence ID" value="KHK92554.1"/>
    <property type="molecule type" value="Genomic_DNA"/>
</dbReference>
<dbReference type="AlphaFoldDB" id="A0A0B1ZST1"/>
<organism evidence="2 3">
    <name type="scientific">Novosphingobium malaysiense</name>
    <dbReference type="NCBI Taxonomy" id="1348853"/>
    <lineage>
        <taxon>Bacteria</taxon>
        <taxon>Pseudomonadati</taxon>
        <taxon>Pseudomonadota</taxon>
        <taxon>Alphaproteobacteria</taxon>
        <taxon>Sphingomonadales</taxon>
        <taxon>Sphingomonadaceae</taxon>
        <taxon>Novosphingobium</taxon>
    </lineage>
</organism>
<feature type="transmembrane region" description="Helical" evidence="1">
    <location>
        <begin position="109"/>
        <end position="128"/>
    </location>
</feature>
<accession>A0A0B1ZST1</accession>
<evidence type="ECO:0008006" key="4">
    <source>
        <dbReference type="Google" id="ProtNLM"/>
    </source>
</evidence>
<dbReference type="Proteomes" id="UP000031057">
    <property type="component" value="Unassembled WGS sequence"/>
</dbReference>
<evidence type="ECO:0000256" key="1">
    <source>
        <dbReference type="SAM" id="Phobius"/>
    </source>
</evidence>
<dbReference type="OrthoDB" id="2955631at2"/>
<name>A0A0B1ZST1_9SPHN</name>